<protein>
    <submittedName>
        <fullName evidence="1">Uncharacterized protein</fullName>
    </submittedName>
</protein>
<dbReference type="InterPro" id="IPR055533">
    <property type="entry name" value="DUF7109"/>
</dbReference>
<gene>
    <name evidence="1" type="ORF">ACFQEV_15500</name>
</gene>
<dbReference type="RefSeq" id="WP_379697929.1">
    <property type="nucleotide sequence ID" value="NZ_JBHSXH010000015.1"/>
</dbReference>
<dbReference type="EMBL" id="JBHSXH010000015">
    <property type="protein sequence ID" value="MFC6826388.1"/>
    <property type="molecule type" value="Genomic_DNA"/>
</dbReference>
<keyword evidence="2" id="KW-1185">Reference proteome</keyword>
<organism evidence="1 2">
    <name type="scientific">Halopelagius fulvigenes</name>
    <dbReference type="NCBI Taxonomy" id="1198324"/>
    <lineage>
        <taxon>Archaea</taxon>
        <taxon>Methanobacteriati</taxon>
        <taxon>Methanobacteriota</taxon>
        <taxon>Stenosarchaea group</taxon>
        <taxon>Halobacteria</taxon>
        <taxon>Halobacteriales</taxon>
        <taxon>Haloferacaceae</taxon>
    </lineage>
</organism>
<dbReference type="Proteomes" id="UP001596408">
    <property type="component" value="Unassembled WGS sequence"/>
</dbReference>
<comment type="caution">
    <text evidence="1">The sequence shown here is derived from an EMBL/GenBank/DDBJ whole genome shotgun (WGS) entry which is preliminary data.</text>
</comment>
<name>A0ABD5U0G6_9EURY</name>
<sequence length="178" mass="18715">MTESEALYDDLAGIVDLFGALTRTELERSLDELAFKQGRDADADALANAVDGAIRNYYLVALDGESTDDADADAGTESELLAVGPVAFPSLPPNAEDLPHILDVPNRDVGRETVAAAAADRLRAEASEAVAEADDAPDEATRDRLRTLLDVTYDVEAWAGEAAAVGDVRAELDAALDG</sequence>
<reference evidence="1 2" key="1">
    <citation type="journal article" date="2019" name="Int. J. Syst. Evol. Microbiol.">
        <title>The Global Catalogue of Microorganisms (GCM) 10K type strain sequencing project: providing services to taxonomists for standard genome sequencing and annotation.</title>
        <authorList>
            <consortium name="The Broad Institute Genomics Platform"/>
            <consortium name="The Broad Institute Genome Sequencing Center for Infectious Disease"/>
            <person name="Wu L."/>
            <person name="Ma J."/>
        </authorList>
    </citation>
    <scope>NUCLEOTIDE SEQUENCE [LARGE SCALE GENOMIC DNA]</scope>
    <source>
        <strain evidence="1 2">YIM 94188</strain>
    </source>
</reference>
<evidence type="ECO:0000313" key="1">
    <source>
        <dbReference type="EMBL" id="MFC6826388.1"/>
    </source>
</evidence>
<dbReference type="AlphaFoldDB" id="A0ABD5U0G6"/>
<accession>A0ABD5U0G6</accession>
<evidence type="ECO:0000313" key="2">
    <source>
        <dbReference type="Proteomes" id="UP001596408"/>
    </source>
</evidence>
<dbReference type="Pfam" id="PF23421">
    <property type="entry name" value="DUF7109"/>
    <property type="match status" value="1"/>
</dbReference>
<proteinExistence type="predicted"/>